<gene>
    <name evidence="2" type="ordered locus">Solca_0495</name>
</gene>
<dbReference type="OrthoDB" id="1352116at2"/>
<accession>H8KXV1</accession>
<feature type="signal peptide" evidence="1">
    <location>
        <begin position="1"/>
        <end position="21"/>
    </location>
</feature>
<sequence>MNKVIKLLLLILLVSTSQGFAQKEKVLDSITAKMCNDIKKVDINKVSPDSLSIMFETMMMNACTPHLGELMQYYDLMGPNSSEAGTKLGEDVAKRLFANCPIAVNYAVKMAENQNSASPPPIDMTSSNANFKGKLTKVVKGDFYKFICTDDKGLQETFYWFQNCGAEKLLPDPSKHIGKILKIKFVEVNYFIPSENNYKKIKMMALVEVVN</sequence>
<dbReference type="Proteomes" id="UP000007590">
    <property type="component" value="Chromosome"/>
</dbReference>
<protein>
    <recommendedName>
        <fullName evidence="4">Ig-like domain-containing protein</fullName>
    </recommendedName>
</protein>
<evidence type="ECO:0008006" key="4">
    <source>
        <dbReference type="Google" id="ProtNLM"/>
    </source>
</evidence>
<dbReference type="HOGENOM" id="CLU_1304197_0_0_10"/>
<dbReference type="AlphaFoldDB" id="H8KXV1"/>
<evidence type="ECO:0000256" key="1">
    <source>
        <dbReference type="SAM" id="SignalP"/>
    </source>
</evidence>
<dbReference type="RefSeq" id="WP_014678855.1">
    <property type="nucleotide sequence ID" value="NC_017770.1"/>
</dbReference>
<evidence type="ECO:0000313" key="2">
    <source>
        <dbReference type="EMBL" id="AFD05627.1"/>
    </source>
</evidence>
<keyword evidence="1" id="KW-0732">Signal</keyword>
<proteinExistence type="predicted"/>
<name>H8KXV1_SOLCM</name>
<feature type="chain" id="PRO_5003614702" description="Ig-like domain-containing protein" evidence="1">
    <location>
        <begin position="22"/>
        <end position="211"/>
    </location>
</feature>
<dbReference type="KEGG" id="scn:Solca_0495"/>
<keyword evidence="3" id="KW-1185">Reference proteome</keyword>
<evidence type="ECO:0000313" key="3">
    <source>
        <dbReference type="Proteomes" id="UP000007590"/>
    </source>
</evidence>
<organism evidence="2 3">
    <name type="scientific">Solitalea canadensis (strain ATCC 29591 / DSM 3403 / JCM 21819 / LMG 8368 / NBRC 15130 / NCIMB 12057 / USAM 9D)</name>
    <name type="common">Flexibacter canadensis</name>
    <dbReference type="NCBI Taxonomy" id="929556"/>
    <lineage>
        <taxon>Bacteria</taxon>
        <taxon>Pseudomonadati</taxon>
        <taxon>Bacteroidota</taxon>
        <taxon>Sphingobacteriia</taxon>
        <taxon>Sphingobacteriales</taxon>
        <taxon>Sphingobacteriaceae</taxon>
        <taxon>Solitalea</taxon>
    </lineage>
</organism>
<dbReference type="STRING" id="929556.Solca_0495"/>
<reference evidence="2" key="1">
    <citation type="submission" date="2012-02" db="EMBL/GenBank/DDBJ databases">
        <title>The complete genome of Solitalea canadensis DSM 3403.</title>
        <authorList>
            <consortium name="US DOE Joint Genome Institute (JGI-PGF)"/>
            <person name="Lucas S."/>
            <person name="Copeland A."/>
            <person name="Lapidus A."/>
            <person name="Glavina del Rio T."/>
            <person name="Dalin E."/>
            <person name="Tice H."/>
            <person name="Bruce D."/>
            <person name="Goodwin L."/>
            <person name="Pitluck S."/>
            <person name="Peters L."/>
            <person name="Ovchinnikova G."/>
            <person name="Lu M."/>
            <person name="Kyrpides N."/>
            <person name="Mavromatis K."/>
            <person name="Ivanova N."/>
            <person name="Brettin T."/>
            <person name="Detter J.C."/>
            <person name="Han C."/>
            <person name="Larimer F."/>
            <person name="Land M."/>
            <person name="Hauser L."/>
            <person name="Markowitz V."/>
            <person name="Cheng J.-F."/>
            <person name="Hugenholtz P."/>
            <person name="Woyke T."/>
            <person name="Wu D."/>
            <person name="Spring S."/>
            <person name="Schroeder M."/>
            <person name="Kopitz M."/>
            <person name="Brambilla E."/>
            <person name="Klenk H.-P."/>
            <person name="Eisen J.A."/>
        </authorList>
    </citation>
    <scope>NUCLEOTIDE SEQUENCE</scope>
    <source>
        <strain evidence="2">DSM 3403</strain>
    </source>
</reference>
<dbReference type="EMBL" id="CP003349">
    <property type="protein sequence ID" value="AFD05627.1"/>
    <property type="molecule type" value="Genomic_DNA"/>
</dbReference>